<comment type="cofactor">
    <cofactor evidence="8">
        <name>Mg(2+)</name>
        <dbReference type="ChEBI" id="CHEBI:18420"/>
    </cofactor>
</comment>
<dbReference type="InterPro" id="IPR037143">
    <property type="entry name" value="4-PPantetheinyl_Trfase_dom_sf"/>
</dbReference>
<dbReference type="GO" id="GO:0008897">
    <property type="term" value="F:holo-[acyl-carrier-protein] synthase activity"/>
    <property type="evidence" value="ECO:0007669"/>
    <property type="project" value="UniProtKB-UniRule"/>
</dbReference>
<keyword evidence="3 8" id="KW-0479">Metal-binding</keyword>
<evidence type="ECO:0000256" key="1">
    <source>
        <dbReference type="ARBA" id="ARBA00022516"/>
    </source>
</evidence>
<dbReference type="PATRIC" id="fig|1423769.4.peg.1162"/>
<comment type="catalytic activity">
    <reaction evidence="8">
        <text>apo-[ACP] + CoA = holo-[ACP] + adenosine 3',5'-bisphosphate + H(+)</text>
        <dbReference type="Rhea" id="RHEA:12068"/>
        <dbReference type="Rhea" id="RHEA-COMP:9685"/>
        <dbReference type="Rhea" id="RHEA-COMP:9690"/>
        <dbReference type="ChEBI" id="CHEBI:15378"/>
        <dbReference type="ChEBI" id="CHEBI:29999"/>
        <dbReference type="ChEBI" id="CHEBI:57287"/>
        <dbReference type="ChEBI" id="CHEBI:58343"/>
        <dbReference type="ChEBI" id="CHEBI:64479"/>
        <dbReference type="EC" id="2.7.8.7"/>
    </reaction>
</comment>
<comment type="function">
    <text evidence="8">Transfers the 4'-phosphopantetheine moiety from coenzyme A to a Ser of acyl-carrier-protein.</text>
</comment>
<evidence type="ECO:0000256" key="6">
    <source>
        <dbReference type="ARBA" id="ARBA00023098"/>
    </source>
</evidence>
<dbReference type="GO" id="GO:0005737">
    <property type="term" value="C:cytoplasm"/>
    <property type="evidence" value="ECO:0007669"/>
    <property type="project" value="UniProtKB-SubCell"/>
</dbReference>
<keyword evidence="2 8" id="KW-0808">Transferase</keyword>
<feature type="binding site" evidence="8">
    <location>
        <position position="8"/>
    </location>
    <ligand>
        <name>Mg(2+)</name>
        <dbReference type="ChEBI" id="CHEBI:18420"/>
    </ligand>
</feature>
<feature type="binding site" evidence="8">
    <location>
        <position position="58"/>
    </location>
    <ligand>
        <name>Mg(2+)</name>
        <dbReference type="ChEBI" id="CHEBI:18420"/>
    </ligand>
</feature>
<comment type="subcellular location">
    <subcellularLocation>
        <location evidence="8">Cytoplasm</location>
    </subcellularLocation>
</comment>
<dbReference type="EMBL" id="AZEU01000151">
    <property type="protein sequence ID" value="KRL44497.1"/>
    <property type="molecule type" value="Genomic_DNA"/>
</dbReference>
<keyword evidence="8" id="KW-0963">Cytoplasm</keyword>
<dbReference type="RefSeq" id="WP_054714735.1">
    <property type="nucleotide sequence ID" value="NZ_AZEU01000151.1"/>
</dbReference>
<dbReference type="GO" id="GO:0000287">
    <property type="term" value="F:magnesium ion binding"/>
    <property type="evidence" value="ECO:0007669"/>
    <property type="project" value="UniProtKB-UniRule"/>
</dbReference>
<evidence type="ECO:0000313" key="10">
    <source>
        <dbReference type="EMBL" id="KRL44497.1"/>
    </source>
</evidence>
<evidence type="ECO:0000313" key="11">
    <source>
        <dbReference type="Proteomes" id="UP000051790"/>
    </source>
</evidence>
<dbReference type="SUPFAM" id="SSF56214">
    <property type="entry name" value="4'-phosphopantetheinyl transferase"/>
    <property type="match status" value="1"/>
</dbReference>
<comment type="caution">
    <text evidence="10">The sequence shown here is derived from an EMBL/GenBank/DDBJ whole genome shotgun (WGS) entry which is preliminary data.</text>
</comment>
<evidence type="ECO:0000256" key="7">
    <source>
        <dbReference type="ARBA" id="ARBA00023160"/>
    </source>
</evidence>
<dbReference type="GO" id="GO:0006633">
    <property type="term" value="P:fatty acid biosynthetic process"/>
    <property type="evidence" value="ECO:0007669"/>
    <property type="project" value="UniProtKB-UniRule"/>
</dbReference>
<protein>
    <recommendedName>
        <fullName evidence="8">Holo-[acyl-carrier-protein] synthase</fullName>
        <shortName evidence="8">Holo-ACP synthase</shortName>
        <ecNumber evidence="8">2.7.8.7</ecNumber>
    </recommendedName>
    <alternativeName>
        <fullName evidence="8">4'-phosphopantetheinyl transferase AcpS</fullName>
    </alternativeName>
</protein>
<dbReference type="EC" id="2.7.8.7" evidence="8"/>
<dbReference type="NCBIfam" id="TIGR00556">
    <property type="entry name" value="pantethn_trn"/>
    <property type="match status" value="1"/>
</dbReference>
<organism evidence="10 11">
    <name type="scientific">Lacticaseibacillus manihotivorans DSM 13343 = JCM 12514</name>
    <dbReference type="NCBI Taxonomy" id="1423769"/>
    <lineage>
        <taxon>Bacteria</taxon>
        <taxon>Bacillati</taxon>
        <taxon>Bacillota</taxon>
        <taxon>Bacilli</taxon>
        <taxon>Lactobacillales</taxon>
        <taxon>Lactobacillaceae</taxon>
        <taxon>Lacticaseibacillus</taxon>
    </lineage>
</organism>
<accession>A0A0R1QIX1</accession>
<feature type="domain" description="4'-phosphopantetheinyl transferase" evidence="9">
    <location>
        <begin position="4"/>
        <end position="103"/>
    </location>
</feature>
<gene>
    <name evidence="8" type="primary">acpS</name>
    <name evidence="10" type="ORF">FD01_GL001072</name>
</gene>
<evidence type="ECO:0000256" key="3">
    <source>
        <dbReference type="ARBA" id="ARBA00022723"/>
    </source>
</evidence>
<evidence type="ECO:0000256" key="4">
    <source>
        <dbReference type="ARBA" id="ARBA00022832"/>
    </source>
</evidence>
<dbReference type="Pfam" id="PF01648">
    <property type="entry name" value="ACPS"/>
    <property type="match status" value="1"/>
</dbReference>
<dbReference type="HAMAP" id="MF_00101">
    <property type="entry name" value="AcpS"/>
    <property type="match status" value="1"/>
</dbReference>
<keyword evidence="4 8" id="KW-0276">Fatty acid metabolism</keyword>
<keyword evidence="5 8" id="KW-0460">Magnesium</keyword>
<dbReference type="InterPro" id="IPR002582">
    <property type="entry name" value="ACPS"/>
</dbReference>
<proteinExistence type="inferred from homology"/>
<reference evidence="10 11" key="1">
    <citation type="journal article" date="2015" name="Genome Announc.">
        <title>Expanding the biotechnology potential of lactobacilli through comparative genomics of 213 strains and associated genera.</title>
        <authorList>
            <person name="Sun Z."/>
            <person name="Harris H.M."/>
            <person name="McCann A."/>
            <person name="Guo C."/>
            <person name="Argimon S."/>
            <person name="Zhang W."/>
            <person name="Yang X."/>
            <person name="Jeffery I.B."/>
            <person name="Cooney J.C."/>
            <person name="Kagawa T.F."/>
            <person name="Liu W."/>
            <person name="Song Y."/>
            <person name="Salvetti E."/>
            <person name="Wrobel A."/>
            <person name="Rasinkangas P."/>
            <person name="Parkhill J."/>
            <person name="Rea M.C."/>
            <person name="O'Sullivan O."/>
            <person name="Ritari J."/>
            <person name="Douillard F.P."/>
            <person name="Paul Ross R."/>
            <person name="Yang R."/>
            <person name="Briner A.E."/>
            <person name="Felis G.E."/>
            <person name="de Vos W.M."/>
            <person name="Barrangou R."/>
            <person name="Klaenhammer T.R."/>
            <person name="Caufield P.W."/>
            <person name="Cui Y."/>
            <person name="Zhang H."/>
            <person name="O'Toole P.W."/>
        </authorList>
    </citation>
    <scope>NUCLEOTIDE SEQUENCE [LARGE SCALE GENOMIC DNA]</scope>
    <source>
        <strain evidence="10 11">DSM 13343</strain>
    </source>
</reference>
<comment type="similarity">
    <text evidence="8">Belongs to the P-Pant transferase superfamily. AcpS family.</text>
</comment>
<sequence>MIYGLGVDITEIARIQKAQAKRTDFAEKILTPAELLKFNSFAGKRAAEYLAGRFSVKEAYAKAYGTGLGEVGLQDVECLDNERGKPVITKHPFDGIAHVSISHTDALVMTEVILEVTQ</sequence>
<keyword evidence="1 8" id="KW-0444">Lipid biosynthesis</keyword>
<dbReference type="OrthoDB" id="517356at2"/>
<name>A0A0R1QIX1_9LACO</name>
<evidence type="ECO:0000256" key="2">
    <source>
        <dbReference type="ARBA" id="ARBA00022679"/>
    </source>
</evidence>
<evidence type="ECO:0000256" key="5">
    <source>
        <dbReference type="ARBA" id="ARBA00022842"/>
    </source>
</evidence>
<evidence type="ECO:0000259" key="9">
    <source>
        <dbReference type="Pfam" id="PF01648"/>
    </source>
</evidence>
<dbReference type="Proteomes" id="UP000051790">
    <property type="component" value="Unassembled WGS sequence"/>
</dbReference>
<keyword evidence="6 8" id="KW-0443">Lipid metabolism</keyword>
<dbReference type="Gene3D" id="3.90.470.20">
    <property type="entry name" value="4'-phosphopantetheinyl transferase domain"/>
    <property type="match status" value="1"/>
</dbReference>
<dbReference type="AlphaFoldDB" id="A0A0R1QIX1"/>
<keyword evidence="11" id="KW-1185">Reference proteome</keyword>
<evidence type="ECO:0000256" key="8">
    <source>
        <dbReference type="HAMAP-Rule" id="MF_00101"/>
    </source>
</evidence>
<keyword evidence="7 8" id="KW-0275">Fatty acid biosynthesis</keyword>
<dbReference type="InterPro" id="IPR008278">
    <property type="entry name" value="4-PPantetheinyl_Trfase_dom"/>
</dbReference>
<dbReference type="InterPro" id="IPR004568">
    <property type="entry name" value="Ppantetheine-prot_Trfase_dom"/>
</dbReference>
<dbReference type="NCBIfam" id="TIGR00516">
    <property type="entry name" value="acpS"/>
    <property type="match status" value="1"/>
</dbReference>